<dbReference type="EMBL" id="MDYN01000006">
    <property type="protein sequence ID" value="OQD86964.1"/>
    <property type="molecule type" value="Genomic_DNA"/>
</dbReference>
<proteinExistence type="predicted"/>
<dbReference type="OrthoDB" id="6431331at2759"/>
<feature type="transmembrane region" description="Helical" evidence="1">
    <location>
        <begin position="6"/>
        <end position="28"/>
    </location>
</feature>
<dbReference type="Proteomes" id="UP000191672">
    <property type="component" value="Unassembled WGS sequence"/>
</dbReference>
<sequence length="476" mass="52291">MANFLSRALTAVFVFSYGFFTIVLYGLIALKKGTYFKRPTEKEKLELELARDRLWNLSEDFEGLSHHILTLQSGFKFHFVANDKPNTPETINSDKPLVIFIHGFPDSWAIWRHILKSSSLRQAASLVAIDLPGYGGTESLDKYNATNVLEKLTELIITLRTQYGVDSSAESNKKRAIIVAHDWGCVLSMRLAAEAPALAHRFILSNGPTMKLIQDNIGRRLSTTKKMLGNAWRSPRDARVPLMQALRNLAPIGRQLFLSGYIFAMQLPVPFALHFLTGGNYSLLRGVHVRASGGKITPYDAAEGMASSMGPSVAEFKSKTNSGDSYPATLENERAFAHVMHMAGYYRDGAAIARWTKSIETITSLHSISGGNVLRRSSSGAGLFDNGPGLKASSTIVWGEQDIALDQRICLAGMADFLVDNSHIILLPRTGHWTPVEPESRAALIKAVEWAAQGEQGDVGAALEKSYPGVKVTARR</sequence>
<dbReference type="Pfam" id="PF12697">
    <property type="entry name" value="Abhydrolase_6"/>
    <property type="match status" value="1"/>
</dbReference>
<dbReference type="SUPFAM" id="SSF53474">
    <property type="entry name" value="alpha/beta-Hydrolases"/>
    <property type="match status" value="1"/>
</dbReference>
<comment type="caution">
    <text evidence="3">The sequence shown here is derived from an EMBL/GenBank/DDBJ whole genome shotgun (WGS) entry which is preliminary data.</text>
</comment>
<accession>A0A1V6QCM8</accession>
<keyword evidence="1" id="KW-0812">Transmembrane</keyword>
<gene>
    <name evidence="3" type="ORF">PENANT_c006G04084</name>
</gene>
<evidence type="ECO:0000256" key="1">
    <source>
        <dbReference type="SAM" id="Phobius"/>
    </source>
</evidence>
<keyword evidence="1" id="KW-0472">Membrane</keyword>
<feature type="domain" description="AB hydrolase-1" evidence="2">
    <location>
        <begin position="98"/>
        <end position="251"/>
    </location>
</feature>
<dbReference type="Gene3D" id="3.40.50.1820">
    <property type="entry name" value="alpha/beta hydrolase"/>
    <property type="match status" value="1"/>
</dbReference>
<reference evidence="4" key="1">
    <citation type="journal article" date="2017" name="Nat. Microbiol.">
        <title>Global analysis of biosynthetic gene clusters reveals vast potential of secondary metabolite production in Penicillium species.</title>
        <authorList>
            <person name="Nielsen J.C."/>
            <person name="Grijseels S."/>
            <person name="Prigent S."/>
            <person name="Ji B."/>
            <person name="Dainat J."/>
            <person name="Nielsen K.F."/>
            <person name="Frisvad J.C."/>
            <person name="Workman M."/>
            <person name="Nielsen J."/>
        </authorList>
    </citation>
    <scope>NUCLEOTIDE SEQUENCE [LARGE SCALE GENOMIC DNA]</scope>
    <source>
        <strain evidence="4">IBT 31811</strain>
    </source>
</reference>
<protein>
    <recommendedName>
        <fullName evidence="2">AB hydrolase-1 domain-containing protein</fullName>
    </recommendedName>
</protein>
<dbReference type="GO" id="GO:0017000">
    <property type="term" value="P:antibiotic biosynthetic process"/>
    <property type="evidence" value="ECO:0007669"/>
    <property type="project" value="UniProtKB-ARBA"/>
</dbReference>
<dbReference type="InterPro" id="IPR000073">
    <property type="entry name" value="AB_hydrolase_1"/>
</dbReference>
<evidence type="ECO:0000313" key="4">
    <source>
        <dbReference type="Proteomes" id="UP000191672"/>
    </source>
</evidence>
<evidence type="ECO:0000259" key="2">
    <source>
        <dbReference type="Pfam" id="PF12697"/>
    </source>
</evidence>
<evidence type="ECO:0000313" key="3">
    <source>
        <dbReference type="EMBL" id="OQD86964.1"/>
    </source>
</evidence>
<dbReference type="GO" id="GO:0072330">
    <property type="term" value="P:monocarboxylic acid biosynthetic process"/>
    <property type="evidence" value="ECO:0007669"/>
    <property type="project" value="UniProtKB-ARBA"/>
</dbReference>
<dbReference type="STRING" id="416450.A0A1V6QCM8"/>
<dbReference type="InterPro" id="IPR029058">
    <property type="entry name" value="AB_hydrolase_fold"/>
</dbReference>
<dbReference type="PANTHER" id="PTHR43329">
    <property type="entry name" value="EPOXIDE HYDROLASE"/>
    <property type="match status" value="1"/>
</dbReference>
<keyword evidence="1" id="KW-1133">Transmembrane helix</keyword>
<organism evidence="3 4">
    <name type="scientific">Penicillium antarcticum</name>
    <dbReference type="NCBI Taxonomy" id="416450"/>
    <lineage>
        <taxon>Eukaryota</taxon>
        <taxon>Fungi</taxon>
        <taxon>Dikarya</taxon>
        <taxon>Ascomycota</taxon>
        <taxon>Pezizomycotina</taxon>
        <taxon>Eurotiomycetes</taxon>
        <taxon>Eurotiomycetidae</taxon>
        <taxon>Eurotiales</taxon>
        <taxon>Aspergillaceae</taxon>
        <taxon>Penicillium</taxon>
    </lineage>
</organism>
<keyword evidence="4" id="KW-1185">Reference proteome</keyword>
<dbReference type="AlphaFoldDB" id="A0A1V6QCM8"/>
<name>A0A1V6QCM8_9EURO</name>